<dbReference type="InterPro" id="IPR001279">
    <property type="entry name" value="Metallo-B-lactamas"/>
</dbReference>
<evidence type="ECO:0000259" key="1">
    <source>
        <dbReference type="SMART" id="SM00849"/>
    </source>
</evidence>
<protein>
    <submittedName>
        <fullName evidence="2">MBL fold metallo-hydrolase</fullName>
    </submittedName>
</protein>
<evidence type="ECO:0000313" key="3">
    <source>
        <dbReference type="Proteomes" id="UP000647424"/>
    </source>
</evidence>
<organism evidence="2 3">
    <name type="scientific">Limnohabitans radicicola</name>
    <dbReference type="NCBI Taxonomy" id="2771427"/>
    <lineage>
        <taxon>Bacteria</taxon>
        <taxon>Pseudomonadati</taxon>
        <taxon>Pseudomonadota</taxon>
        <taxon>Betaproteobacteria</taxon>
        <taxon>Burkholderiales</taxon>
        <taxon>Comamonadaceae</taxon>
        <taxon>Limnohabitans</taxon>
    </lineage>
</organism>
<dbReference type="PANTHER" id="PTHR42951">
    <property type="entry name" value="METALLO-BETA-LACTAMASE DOMAIN-CONTAINING"/>
    <property type="match status" value="1"/>
</dbReference>
<dbReference type="InterPro" id="IPR050855">
    <property type="entry name" value="NDM-1-like"/>
</dbReference>
<keyword evidence="3" id="KW-1185">Reference proteome</keyword>
<dbReference type="Pfam" id="PF00753">
    <property type="entry name" value="Lactamase_B"/>
    <property type="match status" value="1"/>
</dbReference>
<reference evidence="2" key="1">
    <citation type="submission" date="2020-09" db="EMBL/GenBank/DDBJ databases">
        <title>Genome seq and assembly of Limnohabitants sp.</title>
        <authorList>
            <person name="Chhetri G."/>
        </authorList>
    </citation>
    <scope>NUCLEOTIDE SEQUENCE</scope>
    <source>
        <strain evidence="2">JUR4</strain>
    </source>
</reference>
<accession>A0A927IL36</accession>
<dbReference type="Proteomes" id="UP000647424">
    <property type="component" value="Unassembled WGS sequence"/>
</dbReference>
<dbReference type="InterPro" id="IPR036866">
    <property type="entry name" value="RibonucZ/Hydroxyglut_hydro"/>
</dbReference>
<dbReference type="CDD" id="cd06262">
    <property type="entry name" value="metallo-hydrolase-like_MBL-fold"/>
    <property type="match status" value="1"/>
</dbReference>
<proteinExistence type="predicted"/>
<dbReference type="EMBL" id="JACYFT010000001">
    <property type="protein sequence ID" value="MBD8049776.1"/>
    <property type="molecule type" value="Genomic_DNA"/>
</dbReference>
<feature type="domain" description="Metallo-beta-lactamase" evidence="1">
    <location>
        <begin position="20"/>
        <end position="205"/>
    </location>
</feature>
<name>A0A927IL36_9BURK</name>
<comment type="caution">
    <text evidence="2">The sequence shown here is derived from an EMBL/GenBank/DDBJ whole genome shotgun (WGS) entry which is preliminary data.</text>
</comment>
<evidence type="ECO:0000313" key="2">
    <source>
        <dbReference type="EMBL" id="MBD8049776.1"/>
    </source>
</evidence>
<dbReference type="Gene3D" id="3.60.15.10">
    <property type="entry name" value="Ribonuclease Z/Hydroxyacylglutathione hydrolase-like"/>
    <property type="match status" value="1"/>
</dbReference>
<sequence length="309" mass="33552">MPGVPLLPPGVQVFERGWLSSNNILLTDADSATLVDSGYVTHSAQTLALLSQALGARALDRLVNTHLHSDHCGGNAALQRHYPALETLIPPGMAEDVKAWRGAALSYEPTGQNCPPFQFTGLLQPGSVHRWANTEWQVHAAPGHDPHSVILFEPEHRLLISADALWQNGFGVVFPELEGIAAFDEVADSLDLIEALDPALVIPGHGAPFTGVTEALAFARQKLEAFAQTPEKHGRYGAKVLLKFKLLEYGSVAKPDFKTWALAVPYMQALHERYGQGVDRATWLDMMLAELQRSGALHDDGAVLHDVSN</sequence>
<dbReference type="SMART" id="SM00849">
    <property type="entry name" value="Lactamase_B"/>
    <property type="match status" value="1"/>
</dbReference>
<dbReference type="RefSeq" id="WP_191818223.1">
    <property type="nucleotide sequence ID" value="NZ_JACYFT010000001.1"/>
</dbReference>
<dbReference type="SUPFAM" id="SSF56281">
    <property type="entry name" value="Metallo-hydrolase/oxidoreductase"/>
    <property type="match status" value="1"/>
</dbReference>
<dbReference type="AlphaFoldDB" id="A0A927IL36"/>
<gene>
    <name evidence="2" type="ORF">IC609_04400</name>
</gene>